<dbReference type="GeneID" id="33571448"/>
<dbReference type="Proteomes" id="UP000193648">
    <property type="component" value="Unassembled WGS sequence"/>
</dbReference>
<feature type="compositionally biased region" description="Polar residues" evidence="1">
    <location>
        <begin position="88"/>
        <end position="97"/>
    </location>
</feature>
<gene>
    <name evidence="2" type="ORF">BCR41DRAFT_418319</name>
</gene>
<feature type="region of interest" description="Disordered" evidence="1">
    <location>
        <begin position="1212"/>
        <end position="1231"/>
    </location>
</feature>
<organism evidence="2 3">
    <name type="scientific">Lobosporangium transversale</name>
    <dbReference type="NCBI Taxonomy" id="64571"/>
    <lineage>
        <taxon>Eukaryota</taxon>
        <taxon>Fungi</taxon>
        <taxon>Fungi incertae sedis</taxon>
        <taxon>Mucoromycota</taxon>
        <taxon>Mortierellomycotina</taxon>
        <taxon>Mortierellomycetes</taxon>
        <taxon>Mortierellales</taxon>
        <taxon>Mortierellaceae</taxon>
        <taxon>Lobosporangium</taxon>
    </lineage>
</organism>
<feature type="compositionally biased region" description="Basic and acidic residues" evidence="1">
    <location>
        <begin position="951"/>
        <end position="971"/>
    </location>
</feature>
<feature type="region of interest" description="Disordered" evidence="1">
    <location>
        <begin position="1"/>
        <end position="241"/>
    </location>
</feature>
<feature type="compositionally biased region" description="Polar residues" evidence="1">
    <location>
        <begin position="780"/>
        <end position="793"/>
    </location>
</feature>
<name>A0A1Y2H2L2_9FUNG</name>
<dbReference type="STRING" id="64571.A0A1Y2H2L2"/>
<evidence type="ECO:0000313" key="3">
    <source>
        <dbReference type="Proteomes" id="UP000193648"/>
    </source>
</evidence>
<feature type="compositionally biased region" description="Basic residues" evidence="1">
    <location>
        <begin position="1441"/>
        <end position="1453"/>
    </location>
</feature>
<feature type="compositionally biased region" description="Basic residues" evidence="1">
    <location>
        <begin position="1290"/>
        <end position="1308"/>
    </location>
</feature>
<feature type="region of interest" description="Disordered" evidence="1">
    <location>
        <begin position="689"/>
        <end position="737"/>
    </location>
</feature>
<feature type="compositionally biased region" description="Gly residues" evidence="1">
    <location>
        <begin position="1454"/>
        <end position="1471"/>
    </location>
</feature>
<feature type="compositionally biased region" description="Basic and acidic residues" evidence="1">
    <location>
        <begin position="591"/>
        <end position="609"/>
    </location>
</feature>
<feature type="compositionally biased region" description="Low complexity" evidence="1">
    <location>
        <begin position="1370"/>
        <end position="1384"/>
    </location>
</feature>
<sequence length="1522" mass="163632">MKAYRSGRGGSTLRGKANNTKVSAPAPVNLPSRRHEKGGLDSLVASGPSWGSPSTSSTAVLTASSSAASSPAATTTEGANPLSGADTGDTSVGSQGASNTSTNTNVNTSTNISSNTSSNTNSNPNGNSNVNIPSNGDSPLMESSVGSPLQKPAPRAWRTVAHTPELHHDEFPTAAEAAKITQQHDQQSHGHTNNQNQNGRANNTISEKNTTTPNNTVASTAPNTAASMVASEPMSKTVSTLSLGADNWDEADEDEGEDFLNAEAIEFGDGSVILAAAVAQTAESQKDKEPSLPPPIPDSQREERVVDRGDVEFTRAWPNRGQSSSGPSLYQPHQETPSRYGPQDRAHSSLWQGAPTDRRPSTDRNLGHYSHQRRESLGSRDPYQNGPRRDSTGHKDSYSGPRRDPSYREPYSHERRDSYNRSGSYQRDRSPYRQRDGDYHQDRRHSHDRPPYSSDRIPDRQRDFQLLTRPKESTNDGLGLHDINSHGHPSSHPHSYHPHSLSGARGPHERNYTKDHEHREHGGNHIEPYGATDHQHEAMKQIADEARKRRDDEEREREESKARARAKADVVARKIEEEKLAKAKQEAAAEEERLAKEKAEEEIRKKQEQEAAAVSAPTTDATVIKSIIQTDEPEHTRETADPRDRPLIRTMNEREKQEALAGWRALPDKLVKEENERIARIRDERRALAQAEEEKNPVSTVTTPWRRSGNVTMGKGGAKKDDKATSHHTSHEPQIDHLNEVMHKIEEQLHENKDKSLLAPEGPKQMSAISGGLAEKETARSISSKTAGPSAQDTTEEGNEKTSLPSFTERTTLKRNAKAVRAARDSGESTSWRKPEPKVEVATADNKLEPTVNSVERKKLSNAVDVSKDELVQDSNAQAPKLETKPMNGRRISRSMAAANGKGNYPAKLNGFNEAVKISHISKIHARLALQPAGDMNIGMPIVDQQSQQQDDDKPGEPSEGKASGKTDPSMKRGSFLSSNASTIFPSIVEKAAKNRGSVSFMVDSEIDSVPSEGVGLEQVLSSQNTLPTAAAPNKETSADDNAKKAWDATVASDQQQQQQQISGSNHLTPQGVSDMYMVNISGPGGVNPMVPQQSWSPSIGMDLSQAGPAITPNGVVMSGPAGNAAHPGQFPMVMPMYSQGFPMNAPHLYYMIPRGAMPPSHPMPQFPGGLLPPHGSLAMSPRDGPAGIAPSHGSPDMALQVMTTQSVMVDNKPDGSMGNNVGSGASGSVIGPHPHWLPRFSAAGEPPVQAAAVAPAPGAYLVQLPGSQHPNIIPTANRVPQSRSYGPQHHPHHQHQHHPQQQHRQAHHSGPASLESSFQDGSPPPSSTERWGNSNNPTIVSGSGSGSMTSPLMSQNGEGGDRNHAQRDNSNGPSSSLSWSSGNGTEGGNGRMNVNGPLGPTGPFGGYQAMVTSSMSMPLSHGHGHGPSHGHGNGHYGHGNGHHGHGNGHHGHLGGNHRGGRGGFNGGGQGYKELRPRGGYMNQSHHGHQGPGYNMNTGHQQQQSASTNSSRALNKTTYEEA</sequence>
<feature type="compositionally biased region" description="Low complexity" evidence="1">
    <location>
        <begin position="193"/>
        <end position="203"/>
    </location>
</feature>
<feature type="compositionally biased region" description="Basic and acidic residues" evidence="1">
    <location>
        <begin position="426"/>
        <end position="441"/>
    </location>
</feature>
<feature type="compositionally biased region" description="Basic and acidic residues" evidence="1">
    <location>
        <begin position="299"/>
        <end position="313"/>
    </location>
</feature>
<evidence type="ECO:0000256" key="1">
    <source>
        <dbReference type="SAM" id="MobiDB-lite"/>
    </source>
</evidence>
<feature type="compositionally biased region" description="Low complexity" evidence="1">
    <location>
        <begin position="45"/>
        <end position="76"/>
    </location>
</feature>
<feature type="compositionally biased region" description="Polar residues" evidence="1">
    <location>
        <begin position="697"/>
        <end position="711"/>
    </location>
</feature>
<feature type="compositionally biased region" description="Basic and acidic residues" evidence="1">
    <location>
        <begin position="387"/>
        <end position="419"/>
    </location>
</feature>
<accession>A0A1Y2H2L2</accession>
<dbReference type="EMBL" id="MCFF01000002">
    <property type="protein sequence ID" value="ORZ28221.1"/>
    <property type="molecule type" value="Genomic_DNA"/>
</dbReference>
<keyword evidence="3" id="KW-1185">Reference proteome</keyword>
<feature type="region of interest" description="Disordered" evidence="1">
    <location>
        <begin position="1048"/>
        <end position="1069"/>
    </location>
</feature>
<feature type="compositionally biased region" description="Polar residues" evidence="1">
    <location>
        <begin position="204"/>
        <end position="226"/>
    </location>
</feature>
<feature type="region of interest" description="Disordered" evidence="1">
    <location>
        <begin position="753"/>
        <end position="809"/>
    </location>
</feature>
<feature type="region of interest" description="Disordered" evidence="1">
    <location>
        <begin position="1270"/>
        <end position="1522"/>
    </location>
</feature>
<feature type="compositionally biased region" description="Low complexity" evidence="1">
    <location>
        <begin position="98"/>
        <end position="136"/>
    </location>
</feature>
<dbReference type="OrthoDB" id="2445249at2759"/>
<protein>
    <submittedName>
        <fullName evidence="2">Uncharacterized protein</fullName>
    </submittedName>
</protein>
<feature type="compositionally biased region" description="Basic and acidic residues" evidence="1">
    <location>
        <begin position="356"/>
        <end position="378"/>
    </location>
</feature>
<feature type="compositionally biased region" description="Polar residues" evidence="1">
    <location>
        <begin position="1328"/>
        <end position="1357"/>
    </location>
</feature>
<feature type="region of interest" description="Disordered" evidence="1">
    <location>
        <begin position="280"/>
        <end position="525"/>
    </location>
</feature>
<feature type="compositionally biased region" description="Polar residues" evidence="1">
    <location>
        <begin position="180"/>
        <end position="192"/>
    </location>
</feature>
<dbReference type="InParanoid" id="A0A1Y2H2L2"/>
<feature type="compositionally biased region" description="Basic and acidic residues" evidence="1">
    <location>
        <begin position="718"/>
        <end position="737"/>
    </location>
</feature>
<evidence type="ECO:0000313" key="2">
    <source>
        <dbReference type="EMBL" id="ORZ28221.1"/>
    </source>
</evidence>
<feature type="compositionally biased region" description="Polar residues" evidence="1">
    <location>
        <begin position="320"/>
        <end position="337"/>
    </location>
</feature>
<feature type="region of interest" description="Disordered" evidence="1">
    <location>
        <begin position="591"/>
        <end position="619"/>
    </location>
</feature>
<comment type="caution">
    <text evidence="2">The sequence shown here is derived from an EMBL/GenBank/DDBJ whole genome shotgun (WGS) entry which is preliminary data.</text>
</comment>
<feature type="compositionally biased region" description="Gly residues" evidence="1">
    <location>
        <begin position="1430"/>
        <end position="1440"/>
    </location>
</feature>
<reference evidence="2 3" key="1">
    <citation type="submission" date="2016-07" db="EMBL/GenBank/DDBJ databases">
        <title>Pervasive Adenine N6-methylation of Active Genes in Fungi.</title>
        <authorList>
            <consortium name="DOE Joint Genome Institute"/>
            <person name="Mondo S.J."/>
            <person name="Dannebaum R.O."/>
            <person name="Kuo R.C."/>
            <person name="Labutti K."/>
            <person name="Haridas S."/>
            <person name="Kuo A."/>
            <person name="Salamov A."/>
            <person name="Ahrendt S.R."/>
            <person name="Lipzen A."/>
            <person name="Sullivan W."/>
            <person name="Andreopoulos W.B."/>
            <person name="Clum A."/>
            <person name="Lindquist E."/>
            <person name="Daum C."/>
            <person name="Ramamoorthy G.K."/>
            <person name="Gryganskyi A."/>
            <person name="Culley D."/>
            <person name="Magnuson J.K."/>
            <person name="James T.Y."/>
            <person name="O'Malley M.A."/>
            <person name="Stajich J.E."/>
            <person name="Spatafora J.W."/>
            <person name="Visel A."/>
            <person name="Grigoriev I.V."/>
        </authorList>
    </citation>
    <scope>NUCLEOTIDE SEQUENCE [LARGE SCALE GENOMIC DNA]</scope>
    <source>
        <strain evidence="2 3">NRRL 3116</strain>
    </source>
</reference>
<proteinExistence type="predicted"/>
<feature type="compositionally biased region" description="Basic and acidic residues" evidence="1">
    <location>
        <begin position="456"/>
        <end position="474"/>
    </location>
</feature>
<feature type="region of interest" description="Disordered" evidence="1">
    <location>
        <begin position="945"/>
        <end position="978"/>
    </location>
</feature>
<feature type="compositionally biased region" description="Low complexity" evidence="1">
    <location>
        <begin position="1216"/>
        <end position="1231"/>
    </location>
</feature>
<dbReference type="RefSeq" id="XP_021885906.1">
    <property type="nucleotide sequence ID" value="XM_022029605.1"/>
</dbReference>
<feature type="compositionally biased region" description="Basic and acidic residues" evidence="1">
    <location>
        <begin position="506"/>
        <end position="524"/>
    </location>
</feature>
<feature type="compositionally biased region" description="Polar residues" evidence="1">
    <location>
        <begin position="1495"/>
        <end position="1522"/>
    </location>
</feature>